<sequence>MGKATLYLVRHAQGFHNLNAANHQIPDPSLTPLGEEQCHTLAKAFPATFPKAPKITHLVSSPLRRTIYTTLLSFPKEVKSGLVITALPQIQETSQLPCDTGSDSSKLVSEFGSKIDLHLVKEGWNNKQGKWSPAASAITARARDARVWLRDLATSALAESDEDVNIVMTTHGGFLHFFTNDWLGYTTVAGTGWANTEFRAYEFGSTNDTDASIYETEESRQRRKGHELPLTKDEQRELANAAHMEAVQQGYLNAELTNTKLDE</sequence>
<dbReference type="Pfam" id="PF00300">
    <property type="entry name" value="His_Phos_1"/>
    <property type="match status" value="1"/>
</dbReference>
<evidence type="ECO:0000313" key="2">
    <source>
        <dbReference type="Proteomes" id="UP000887226"/>
    </source>
</evidence>
<dbReference type="GO" id="GO:0016791">
    <property type="term" value="F:phosphatase activity"/>
    <property type="evidence" value="ECO:0007669"/>
    <property type="project" value="TreeGrafter"/>
</dbReference>
<dbReference type="InterPro" id="IPR013078">
    <property type="entry name" value="His_Pase_superF_clade-1"/>
</dbReference>
<dbReference type="EMBL" id="MU253779">
    <property type="protein sequence ID" value="KAG9247183.1"/>
    <property type="molecule type" value="Genomic_DNA"/>
</dbReference>
<dbReference type="InterPro" id="IPR050275">
    <property type="entry name" value="PGM_Phosphatase"/>
</dbReference>
<dbReference type="PANTHER" id="PTHR48100">
    <property type="entry name" value="BROAD-SPECIFICITY PHOSPHATASE YOR283W-RELATED"/>
    <property type="match status" value="1"/>
</dbReference>
<dbReference type="InterPro" id="IPR029033">
    <property type="entry name" value="His_PPase_superfam"/>
</dbReference>
<evidence type="ECO:0000313" key="1">
    <source>
        <dbReference type="EMBL" id="KAG9247183.1"/>
    </source>
</evidence>
<comment type="caution">
    <text evidence="1">The sequence shown here is derived from an EMBL/GenBank/DDBJ whole genome shotgun (WGS) entry which is preliminary data.</text>
</comment>
<dbReference type="PANTHER" id="PTHR48100:SF54">
    <property type="entry name" value="PHOSPHATASE SPAC5H10.03-RELATED"/>
    <property type="match status" value="1"/>
</dbReference>
<dbReference type="Proteomes" id="UP000887226">
    <property type="component" value="Unassembled WGS sequence"/>
</dbReference>
<protein>
    <submittedName>
        <fullName evidence="1">Phosphoglycerate mutase family protein-like protein</fullName>
    </submittedName>
</protein>
<dbReference type="CDD" id="cd07067">
    <property type="entry name" value="HP_PGM_like"/>
    <property type="match status" value="1"/>
</dbReference>
<dbReference type="OrthoDB" id="496981at2759"/>
<accession>A0A9P8CHE3</accession>
<proteinExistence type="predicted"/>
<gene>
    <name evidence="1" type="ORF">BJ878DRAFT_213228</name>
</gene>
<dbReference type="Gene3D" id="3.40.50.1240">
    <property type="entry name" value="Phosphoglycerate mutase-like"/>
    <property type="match status" value="1"/>
</dbReference>
<reference evidence="1" key="1">
    <citation type="journal article" date="2021" name="IMA Fungus">
        <title>Genomic characterization of three marine fungi, including Emericellopsis atlantica sp. nov. with signatures of a generalist lifestyle and marine biomass degradation.</title>
        <authorList>
            <person name="Hagestad O.C."/>
            <person name="Hou L."/>
            <person name="Andersen J.H."/>
            <person name="Hansen E.H."/>
            <person name="Altermark B."/>
            <person name="Li C."/>
            <person name="Kuhnert E."/>
            <person name="Cox R.J."/>
            <person name="Crous P.W."/>
            <person name="Spatafora J.W."/>
            <person name="Lail K."/>
            <person name="Amirebrahimi M."/>
            <person name="Lipzen A."/>
            <person name="Pangilinan J."/>
            <person name="Andreopoulos W."/>
            <person name="Hayes R.D."/>
            <person name="Ng V."/>
            <person name="Grigoriev I.V."/>
            <person name="Jackson S.A."/>
            <person name="Sutton T.D.S."/>
            <person name="Dobson A.D.W."/>
            <person name="Rama T."/>
        </authorList>
    </citation>
    <scope>NUCLEOTIDE SEQUENCE</scope>
    <source>
        <strain evidence="1">TRa3180A</strain>
    </source>
</reference>
<keyword evidence="2" id="KW-1185">Reference proteome</keyword>
<dbReference type="GO" id="GO:0005737">
    <property type="term" value="C:cytoplasm"/>
    <property type="evidence" value="ECO:0007669"/>
    <property type="project" value="TreeGrafter"/>
</dbReference>
<dbReference type="SUPFAM" id="SSF53254">
    <property type="entry name" value="Phosphoglycerate mutase-like"/>
    <property type="match status" value="1"/>
</dbReference>
<dbReference type="SMART" id="SM00855">
    <property type="entry name" value="PGAM"/>
    <property type="match status" value="1"/>
</dbReference>
<dbReference type="AlphaFoldDB" id="A0A9P8CHE3"/>
<organism evidence="1 2">
    <name type="scientific">Calycina marina</name>
    <dbReference type="NCBI Taxonomy" id="1763456"/>
    <lineage>
        <taxon>Eukaryota</taxon>
        <taxon>Fungi</taxon>
        <taxon>Dikarya</taxon>
        <taxon>Ascomycota</taxon>
        <taxon>Pezizomycotina</taxon>
        <taxon>Leotiomycetes</taxon>
        <taxon>Helotiales</taxon>
        <taxon>Pezizellaceae</taxon>
        <taxon>Calycina</taxon>
    </lineage>
</organism>
<name>A0A9P8CHE3_9HELO</name>